<dbReference type="GO" id="GO:0016887">
    <property type="term" value="F:ATP hydrolysis activity"/>
    <property type="evidence" value="ECO:0007669"/>
    <property type="project" value="InterPro"/>
</dbReference>
<dbReference type="AlphaFoldDB" id="A0A7W6GV31"/>
<dbReference type="InterPro" id="IPR051396">
    <property type="entry name" value="Bact_Antivir_Def_Nuclease"/>
</dbReference>
<dbReference type="PANTHER" id="PTHR43581">
    <property type="entry name" value="ATP/GTP PHOSPHATASE"/>
    <property type="match status" value="1"/>
</dbReference>
<accession>A0A7W6GV31</accession>
<dbReference type="SUPFAM" id="SSF52540">
    <property type="entry name" value="P-loop containing nucleoside triphosphate hydrolases"/>
    <property type="match status" value="1"/>
</dbReference>
<feature type="domain" description="AAA+ ATPase" evidence="1">
    <location>
        <begin position="204"/>
        <end position="485"/>
    </location>
</feature>
<protein>
    <recommendedName>
        <fullName evidence="1">AAA+ ATPase domain-containing protein</fullName>
    </recommendedName>
</protein>
<dbReference type="SMART" id="SM00382">
    <property type="entry name" value="AAA"/>
    <property type="match status" value="1"/>
</dbReference>
<dbReference type="InterPro" id="IPR027417">
    <property type="entry name" value="P-loop_NTPase"/>
</dbReference>
<dbReference type="EMBL" id="JACIEJ010000023">
    <property type="protein sequence ID" value="MBB3988427.1"/>
    <property type="molecule type" value="Genomic_DNA"/>
</dbReference>
<proteinExistence type="predicted"/>
<dbReference type="RefSeq" id="WP_183970254.1">
    <property type="nucleotide sequence ID" value="NZ_BAABBZ010000050.1"/>
</dbReference>
<name>A0A7W6GV31_9RHOB</name>
<keyword evidence="3" id="KW-1185">Reference proteome</keyword>
<dbReference type="PANTHER" id="PTHR43581:SF2">
    <property type="entry name" value="EXCINUCLEASE ATPASE SUBUNIT"/>
    <property type="match status" value="1"/>
</dbReference>
<dbReference type="Proteomes" id="UP000541426">
    <property type="component" value="Unassembled WGS sequence"/>
</dbReference>
<dbReference type="Gene3D" id="3.40.50.300">
    <property type="entry name" value="P-loop containing nucleotide triphosphate hydrolases"/>
    <property type="match status" value="1"/>
</dbReference>
<gene>
    <name evidence="2" type="ORF">GGQ68_004784</name>
</gene>
<dbReference type="Pfam" id="PF13304">
    <property type="entry name" value="AAA_21"/>
    <property type="match status" value="1"/>
</dbReference>
<dbReference type="InterPro" id="IPR003959">
    <property type="entry name" value="ATPase_AAA_core"/>
</dbReference>
<sequence length="551" mass="61518">MAIAITPPSRHLLKRMDTRFALQQDDWDDYSFRTLYHLHYRHQKDPEDVTYVGGVKILRRGQKADGKRLIKEPFNKLSDEWVSIGTSLDYYQRLNELPLARRKSIMDALNDAVAHPELVSLFKDEDGWETSLFRNNSDWRNFLDDARALFEGNFSALADIEEKFSYTPAGADGAIEFDFSSPEPSFYGGPYRRLGPRGRKTLLPNRILVLVGRNGSGKSTLLSRLAHVAFASPQERSTKPMEALGTLQPISIGFMRVITISYSAFDSFTVPGLDAKELSQTTEDLASGEGRFVFCGLRDVVAEARADVGRGEVVQSDEDGGGRVERRTTTCLKPVEQLADEFSSLIKRIHKQDSTELLEAALEPLLGDPSFAELKDQMDRLLAPRRSVRSIFLGWSTGHKIALHVVASLVAHARPRSLVLFDEPEAHLHPPLMAALMHSVRIVLTELNALCVVATHSPVLLQETLSRHVRRVRRTGKSLEISQPGLETFGENVGVLTYDTFGLTASSTDFHKVLDLLVQGCDSPEEVDALFDPGLSVQARAYVLTQFARQK</sequence>
<dbReference type="InterPro" id="IPR003593">
    <property type="entry name" value="AAA+_ATPase"/>
</dbReference>
<organism evidence="2 3">
    <name type="scientific">Sagittula marina</name>
    <dbReference type="NCBI Taxonomy" id="943940"/>
    <lineage>
        <taxon>Bacteria</taxon>
        <taxon>Pseudomonadati</taxon>
        <taxon>Pseudomonadota</taxon>
        <taxon>Alphaproteobacteria</taxon>
        <taxon>Rhodobacterales</taxon>
        <taxon>Roseobacteraceae</taxon>
        <taxon>Sagittula</taxon>
    </lineage>
</organism>
<comment type="caution">
    <text evidence="2">The sequence shown here is derived from an EMBL/GenBank/DDBJ whole genome shotgun (WGS) entry which is preliminary data.</text>
</comment>
<evidence type="ECO:0000259" key="1">
    <source>
        <dbReference type="SMART" id="SM00382"/>
    </source>
</evidence>
<reference evidence="2 3" key="1">
    <citation type="submission" date="2020-08" db="EMBL/GenBank/DDBJ databases">
        <title>Genomic Encyclopedia of Type Strains, Phase IV (KMG-IV): sequencing the most valuable type-strain genomes for metagenomic binning, comparative biology and taxonomic classification.</title>
        <authorList>
            <person name="Goeker M."/>
        </authorList>
    </citation>
    <scope>NUCLEOTIDE SEQUENCE [LARGE SCALE GENOMIC DNA]</scope>
    <source>
        <strain evidence="2 3">DSM 102235</strain>
    </source>
</reference>
<evidence type="ECO:0000313" key="2">
    <source>
        <dbReference type="EMBL" id="MBB3988427.1"/>
    </source>
</evidence>
<evidence type="ECO:0000313" key="3">
    <source>
        <dbReference type="Proteomes" id="UP000541426"/>
    </source>
</evidence>
<dbReference type="GO" id="GO:0005524">
    <property type="term" value="F:ATP binding"/>
    <property type="evidence" value="ECO:0007669"/>
    <property type="project" value="InterPro"/>
</dbReference>